<keyword evidence="1" id="KW-0533">Nickel</keyword>
<feature type="non-terminal residue" evidence="2">
    <location>
        <position position="212"/>
    </location>
</feature>
<protein>
    <recommendedName>
        <fullName evidence="3">LarC family nickel insertion protein</fullName>
    </recommendedName>
</protein>
<comment type="caution">
    <text evidence="2">The sequence shown here is derived from an EMBL/GenBank/DDBJ whole genome shotgun (WGS) entry which is preliminary data.</text>
</comment>
<accession>X0W6W0</accession>
<name>X0W6W0_9ZZZZ</name>
<evidence type="ECO:0008006" key="3">
    <source>
        <dbReference type="Google" id="ProtNLM"/>
    </source>
</evidence>
<dbReference type="InterPro" id="IPR002822">
    <property type="entry name" value="Ni_insertion"/>
</dbReference>
<dbReference type="Pfam" id="PF01969">
    <property type="entry name" value="Ni_insertion"/>
    <property type="match status" value="1"/>
</dbReference>
<reference evidence="2" key="1">
    <citation type="journal article" date="2014" name="Front. Microbiol.">
        <title>High frequency of phylogenetically diverse reductive dehalogenase-homologous genes in deep subseafloor sedimentary metagenomes.</title>
        <authorList>
            <person name="Kawai M."/>
            <person name="Futagami T."/>
            <person name="Toyoda A."/>
            <person name="Takaki Y."/>
            <person name="Nishi S."/>
            <person name="Hori S."/>
            <person name="Arai W."/>
            <person name="Tsubouchi T."/>
            <person name="Morono Y."/>
            <person name="Uchiyama I."/>
            <person name="Ito T."/>
            <person name="Fujiyama A."/>
            <person name="Inagaki F."/>
            <person name="Takami H."/>
        </authorList>
    </citation>
    <scope>NUCLEOTIDE SEQUENCE</scope>
    <source>
        <strain evidence="2">Expedition CK06-06</strain>
    </source>
</reference>
<sequence length="212" mass="22367">MKIAYFDCFAGVGGDMIVAAMLDAGLDVEFLKAELATLGLKNLDIKLTETRRCGLRALSFVPVVPEQQQQRNLQQITKIISQSKISEQAKETAITIFERIAQAEAAVHGKDPNDIHFHEVGALDSIVDIVSASIGLEALGVDKVYCSALSVGGGTAKCAHGPMPVPAPATAELLKGIPVIGGPGQYELLTPTAAAILTTVVDQFCPLPSMKI</sequence>
<proteinExistence type="predicted"/>
<organism evidence="2">
    <name type="scientific">marine sediment metagenome</name>
    <dbReference type="NCBI Taxonomy" id="412755"/>
    <lineage>
        <taxon>unclassified sequences</taxon>
        <taxon>metagenomes</taxon>
        <taxon>ecological metagenomes</taxon>
    </lineage>
</organism>
<dbReference type="PANTHER" id="PTHR36566">
    <property type="entry name" value="NICKEL INSERTION PROTEIN-RELATED"/>
    <property type="match status" value="1"/>
</dbReference>
<evidence type="ECO:0000313" key="2">
    <source>
        <dbReference type="EMBL" id="GAG08406.1"/>
    </source>
</evidence>
<dbReference type="PANTHER" id="PTHR36566:SF1">
    <property type="entry name" value="PYRIDINIUM-3,5-BISTHIOCARBOXYLIC ACID MONONUCLEOTIDE NICKEL INSERTION PROTEIN"/>
    <property type="match status" value="1"/>
</dbReference>
<dbReference type="EMBL" id="BARS01025805">
    <property type="protein sequence ID" value="GAG08406.1"/>
    <property type="molecule type" value="Genomic_DNA"/>
</dbReference>
<evidence type="ECO:0000256" key="1">
    <source>
        <dbReference type="ARBA" id="ARBA00022596"/>
    </source>
</evidence>
<gene>
    <name evidence="2" type="ORF">S01H1_40739</name>
</gene>
<dbReference type="AlphaFoldDB" id="X0W6W0"/>